<keyword evidence="2" id="KW-1185">Reference proteome</keyword>
<sequence length="125" mass="13403">MKGIITACCAGILVAGCSSGNIIPPRAEQPPPRQTYSTAGLERVMGKDADQLERLFGRPIADVTEGYGRKLQFGSAICVLDAYLYPPDGGHGQPTVRYIDTRQRDGSPIDRASCVAALTHSKGRR</sequence>
<dbReference type="RefSeq" id="WP_184004119.1">
    <property type="nucleotide sequence ID" value="NZ_BAABIF010000001.1"/>
</dbReference>
<dbReference type="PROSITE" id="PS51257">
    <property type="entry name" value="PROKAR_LIPOPROTEIN"/>
    <property type="match status" value="1"/>
</dbReference>
<organism evidence="1 2">
    <name type="scientific">Stakelama sediminis</name>
    <dbReference type="NCBI Taxonomy" id="463200"/>
    <lineage>
        <taxon>Bacteria</taxon>
        <taxon>Pseudomonadati</taxon>
        <taxon>Pseudomonadota</taxon>
        <taxon>Alphaproteobacteria</taxon>
        <taxon>Sphingomonadales</taxon>
        <taxon>Sphingomonadaceae</taxon>
        <taxon>Stakelama</taxon>
    </lineage>
</organism>
<gene>
    <name evidence="1" type="ORF">FHR23_002345</name>
</gene>
<reference evidence="1 2" key="1">
    <citation type="submission" date="2020-08" db="EMBL/GenBank/DDBJ databases">
        <title>Genomic Encyclopedia of Type Strains, Phase IV (KMG-IV): sequencing the most valuable type-strain genomes for metagenomic binning, comparative biology and taxonomic classification.</title>
        <authorList>
            <person name="Goeker M."/>
        </authorList>
    </citation>
    <scope>NUCLEOTIDE SEQUENCE [LARGE SCALE GENOMIC DNA]</scope>
    <source>
        <strain evidence="1 2">DSM 27203</strain>
    </source>
</reference>
<evidence type="ECO:0000313" key="1">
    <source>
        <dbReference type="EMBL" id="MBB5719404.1"/>
    </source>
</evidence>
<dbReference type="EMBL" id="JACIJI010000004">
    <property type="protein sequence ID" value="MBB5719404.1"/>
    <property type="molecule type" value="Genomic_DNA"/>
</dbReference>
<evidence type="ECO:0000313" key="2">
    <source>
        <dbReference type="Proteomes" id="UP000554342"/>
    </source>
</evidence>
<protein>
    <submittedName>
        <fullName evidence="1">Uncharacterized protein</fullName>
    </submittedName>
</protein>
<comment type="caution">
    <text evidence="1">The sequence shown here is derived from an EMBL/GenBank/DDBJ whole genome shotgun (WGS) entry which is preliminary data.</text>
</comment>
<proteinExistence type="predicted"/>
<dbReference type="Proteomes" id="UP000554342">
    <property type="component" value="Unassembled WGS sequence"/>
</dbReference>
<dbReference type="AlphaFoldDB" id="A0A840Z0Z0"/>
<accession>A0A840Z0Z0</accession>
<name>A0A840Z0Z0_9SPHN</name>